<sequence length="170" mass="19053">MSMTYDFFTTAHVPTEVIKLFAKKRIRVAMARKRRRSNVVVVTAEWRAPAGGLWGSGWRGEGGYYHELFTCHKAQITSAARAPTSHRQYCENPPRHEIRFKTIASKKQPEWRVINGAVAGAGVEAVAEAEAGAGDALMTPRERRDELFLRGKGKRQVARLFYVVAAFCSN</sequence>
<protein>
    <submittedName>
        <fullName evidence="1">(African queen) hypothetical protein</fullName>
    </submittedName>
</protein>
<dbReference type="EMBL" id="CAKASE010000058">
    <property type="protein sequence ID" value="CAG9567432.1"/>
    <property type="molecule type" value="Genomic_DNA"/>
</dbReference>
<reference evidence="1" key="1">
    <citation type="submission" date="2021-09" db="EMBL/GenBank/DDBJ databases">
        <authorList>
            <person name="Martin H S."/>
        </authorList>
    </citation>
    <scope>NUCLEOTIDE SEQUENCE</scope>
</reference>
<keyword evidence="2" id="KW-1185">Reference proteome</keyword>
<evidence type="ECO:0000313" key="1">
    <source>
        <dbReference type="EMBL" id="CAG9567432.1"/>
    </source>
</evidence>
<dbReference type="Proteomes" id="UP000789524">
    <property type="component" value="Unassembled WGS sequence"/>
</dbReference>
<accession>A0A8J2VVK4</accession>
<evidence type="ECO:0000313" key="2">
    <source>
        <dbReference type="Proteomes" id="UP000789524"/>
    </source>
</evidence>
<proteinExistence type="predicted"/>
<dbReference type="AlphaFoldDB" id="A0A8J2VVK4"/>
<gene>
    <name evidence="1" type="ORF">DCHRY22_LOCUS7699</name>
</gene>
<name>A0A8J2VVK4_9NEOP</name>
<comment type="caution">
    <text evidence="1">The sequence shown here is derived from an EMBL/GenBank/DDBJ whole genome shotgun (WGS) entry which is preliminary data.</text>
</comment>
<organism evidence="1 2">
    <name type="scientific">Danaus chrysippus</name>
    <name type="common">African queen</name>
    <dbReference type="NCBI Taxonomy" id="151541"/>
    <lineage>
        <taxon>Eukaryota</taxon>
        <taxon>Metazoa</taxon>
        <taxon>Ecdysozoa</taxon>
        <taxon>Arthropoda</taxon>
        <taxon>Hexapoda</taxon>
        <taxon>Insecta</taxon>
        <taxon>Pterygota</taxon>
        <taxon>Neoptera</taxon>
        <taxon>Endopterygota</taxon>
        <taxon>Lepidoptera</taxon>
        <taxon>Glossata</taxon>
        <taxon>Ditrysia</taxon>
        <taxon>Papilionoidea</taxon>
        <taxon>Nymphalidae</taxon>
        <taxon>Danainae</taxon>
        <taxon>Danaini</taxon>
        <taxon>Danaina</taxon>
        <taxon>Danaus</taxon>
        <taxon>Anosia</taxon>
    </lineage>
</organism>